<sequence>MSDPAPFDIQKITVPISATDLAKYKELRLTSLLKDPQFFGSNYKREAAFSEQDWRYRLDSTNKATFIVKESNDKWIGTLTVLAPSSDLDLAPLLGLGVFGNNINRNIYIMVGLWVDSAFRSKGLGQRLIQQALSWAREHIPYENNDSAKIAILEVHRSNIAGKVVYQKCGFRVIPKAESGEDGTEWMIKDLDS</sequence>
<feature type="domain" description="N-acetyltransferase" evidence="1">
    <location>
        <begin position="22"/>
        <end position="192"/>
    </location>
</feature>
<dbReference type="InterPro" id="IPR000182">
    <property type="entry name" value="GNAT_dom"/>
</dbReference>
<evidence type="ECO:0000313" key="2">
    <source>
        <dbReference type="EMBL" id="KAF5311709.1"/>
    </source>
</evidence>
<dbReference type="PROSITE" id="PS51186">
    <property type="entry name" value="GNAT"/>
    <property type="match status" value="1"/>
</dbReference>
<keyword evidence="3" id="KW-1185">Reference proteome</keyword>
<dbReference type="SUPFAM" id="SSF55729">
    <property type="entry name" value="Acyl-CoA N-acyltransferases (Nat)"/>
    <property type="match status" value="1"/>
</dbReference>
<proteinExistence type="predicted"/>
<dbReference type="GO" id="GO:0016747">
    <property type="term" value="F:acyltransferase activity, transferring groups other than amino-acyl groups"/>
    <property type="evidence" value="ECO:0007669"/>
    <property type="project" value="InterPro"/>
</dbReference>
<name>A0A8H5AVH0_9AGAR</name>
<dbReference type="CDD" id="cd04301">
    <property type="entry name" value="NAT_SF"/>
    <property type="match status" value="1"/>
</dbReference>
<accession>A0A8H5AVH0</accession>
<evidence type="ECO:0000259" key="1">
    <source>
        <dbReference type="PROSITE" id="PS51186"/>
    </source>
</evidence>
<protein>
    <recommendedName>
        <fullName evidence="1">N-acetyltransferase domain-containing protein</fullName>
    </recommendedName>
</protein>
<comment type="caution">
    <text evidence="2">The sequence shown here is derived from an EMBL/GenBank/DDBJ whole genome shotgun (WGS) entry which is preliminary data.</text>
</comment>
<reference evidence="2 3" key="1">
    <citation type="journal article" date="2020" name="ISME J.">
        <title>Uncovering the hidden diversity of litter-decomposition mechanisms in mushroom-forming fungi.</title>
        <authorList>
            <person name="Floudas D."/>
            <person name="Bentzer J."/>
            <person name="Ahren D."/>
            <person name="Johansson T."/>
            <person name="Persson P."/>
            <person name="Tunlid A."/>
        </authorList>
    </citation>
    <scope>NUCLEOTIDE SEQUENCE [LARGE SCALE GENOMIC DNA]</scope>
    <source>
        <strain evidence="2 3">CBS 175.51</strain>
    </source>
</reference>
<dbReference type="InterPro" id="IPR016181">
    <property type="entry name" value="Acyl_CoA_acyltransferase"/>
</dbReference>
<dbReference type="AlphaFoldDB" id="A0A8H5AVH0"/>
<dbReference type="Gene3D" id="3.40.630.30">
    <property type="match status" value="1"/>
</dbReference>
<dbReference type="EMBL" id="JAACJK010000225">
    <property type="protein sequence ID" value="KAF5311709.1"/>
    <property type="molecule type" value="Genomic_DNA"/>
</dbReference>
<evidence type="ECO:0000313" key="3">
    <source>
        <dbReference type="Proteomes" id="UP000541558"/>
    </source>
</evidence>
<gene>
    <name evidence="2" type="ORF">D9611_009479</name>
</gene>
<dbReference type="Proteomes" id="UP000541558">
    <property type="component" value="Unassembled WGS sequence"/>
</dbReference>
<dbReference type="Pfam" id="PF00583">
    <property type="entry name" value="Acetyltransf_1"/>
    <property type="match status" value="1"/>
</dbReference>
<organism evidence="2 3">
    <name type="scientific">Ephemerocybe angulata</name>
    <dbReference type="NCBI Taxonomy" id="980116"/>
    <lineage>
        <taxon>Eukaryota</taxon>
        <taxon>Fungi</taxon>
        <taxon>Dikarya</taxon>
        <taxon>Basidiomycota</taxon>
        <taxon>Agaricomycotina</taxon>
        <taxon>Agaricomycetes</taxon>
        <taxon>Agaricomycetidae</taxon>
        <taxon>Agaricales</taxon>
        <taxon>Agaricineae</taxon>
        <taxon>Psathyrellaceae</taxon>
        <taxon>Ephemerocybe</taxon>
    </lineage>
</organism>
<dbReference type="OrthoDB" id="41532at2759"/>